<dbReference type="KEGG" id="ehx:EMIHUDRAFT_98318"/>
<dbReference type="OMA" id="VACHVEH"/>
<dbReference type="Pfam" id="PF04750">
    <property type="entry name" value="Far-17a_AIG1"/>
    <property type="match status" value="1"/>
</dbReference>
<keyword evidence="7" id="KW-1185">Reference proteome</keyword>
<organism evidence="6 7">
    <name type="scientific">Emiliania huxleyi (strain CCMP1516)</name>
    <dbReference type="NCBI Taxonomy" id="280463"/>
    <lineage>
        <taxon>Eukaryota</taxon>
        <taxon>Haptista</taxon>
        <taxon>Haptophyta</taxon>
        <taxon>Prymnesiophyceae</taxon>
        <taxon>Isochrysidales</taxon>
        <taxon>Noelaerhabdaceae</taxon>
        <taxon>Emiliania</taxon>
    </lineage>
</organism>
<dbReference type="GO" id="GO:0012505">
    <property type="term" value="C:endomembrane system"/>
    <property type="evidence" value="ECO:0007669"/>
    <property type="project" value="UniProtKB-SubCell"/>
</dbReference>
<feature type="transmembrane region" description="Helical" evidence="5">
    <location>
        <begin position="143"/>
        <end position="161"/>
    </location>
</feature>
<dbReference type="GeneID" id="17282199"/>
<dbReference type="GO" id="GO:0016020">
    <property type="term" value="C:membrane"/>
    <property type="evidence" value="ECO:0007669"/>
    <property type="project" value="InterPro"/>
</dbReference>
<evidence type="ECO:0000256" key="5">
    <source>
        <dbReference type="SAM" id="Phobius"/>
    </source>
</evidence>
<feature type="transmembrane region" description="Helical" evidence="5">
    <location>
        <begin position="71"/>
        <end position="89"/>
    </location>
</feature>
<name>A0A0D3KME4_EMIH1</name>
<accession>A0A0D3KME4</accession>
<keyword evidence="3 5" id="KW-1133">Transmembrane helix</keyword>
<dbReference type="RefSeq" id="XP_005789358.1">
    <property type="nucleotide sequence ID" value="XM_005789301.1"/>
</dbReference>
<dbReference type="InterPro" id="IPR006838">
    <property type="entry name" value="ADTRP_AIG1"/>
</dbReference>
<feature type="transmembrane region" description="Helical" evidence="5">
    <location>
        <begin position="181"/>
        <end position="203"/>
    </location>
</feature>
<comment type="subcellular location">
    <subcellularLocation>
        <location evidence="1">Endomembrane system</location>
        <topology evidence="1">Multi-pass membrane protein</topology>
    </subcellularLocation>
</comment>
<dbReference type="EnsemblProtists" id="EOD36929">
    <property type="protein sequence ID" value="EOD36929"/>
    <property type="gene ID" value="EMIHUDRAFT_98318"/>
</dbReference>
<sequence length="212" mass="22900">MISPVSALCAAGFAAALYAHRFWMPPCVLKEPERCRAFGRLSYFTVQTNLINFAYHTLRCLAPKHPLVGRLHPLAFATASMLTVLYYSLDHWNAQKAAGDRKWIAKGYTRLPLGNHVEHGHALPLALLDALCLPRAAASASDVLWINGGYGAAYFAVMVLLGKRLNGEWIYPVLDDLEKGFGPAGPYLLAAAIIAISLLLGLADRSLAAGAA</sequence>
<evidence type="ECO:0000313" key="6">
    <source>
        <dbReference type="EnsemblProtists" id="EOD36929"/>
    </source>
</evidence>
<keyword evidence="4 5" id="KW-0472">Membrane</keyword>
<dbReference type="PaxDb" id="2903-EOD36929"/>
<proteinExistence type="predicted"/>
<protein>
    <submittedName>
        <fullName evidence="6">Uncharacterized protein</fullName>
    </submittedName>
</protein>
<keyword evidence="2 5" id="KW-0812">Transmembrane</keyword>
<dbReference type="eggNOG" id="ENOG502SSAK">
    <property type="taxonomic scope" value="Eukaryota"/>
</dbReference>
<dbReference type="AlphaFoldDB" id="A0A0D3KME4"/>
<evidence type="ECO:0000256" key="3">
    <source>
        <dbReference type="ARBA" id="ARBA00022989"/>
    </source>
</evidence>
<evidence type="ECO:0000256" key="1">
    <source>
        <dbReference type="ARBA" id="ARBA00004127"/>
    </source>
</evidence>
<dbReference type="Proteomes" id="UP000013827">
    <property type="component" value="Unassembled WGS sequence"/>
</dbReference>
<evidence type="ECO:0000256" key="4">
    <source>
        <dbReference type="ARBA" id="ARBA00023136"/>
    </source>
</evidence>
<reference evidence="6" key="2">
    <citation type="submission" date="2024-10" db="UniProtKB">
        <authorList>
            <consortium name="EnsemblProtists"/>
        </authorList>
    </citation>
    <scope>IDENTIFICATION</scope>
</reference>
<dbReference type="HOGENOM" id="CLU_1301715_0_0_1"/>
<evidence type="ECO:0000313" key="7">
    <source>
        <dbReference type="Proteomes" id="UP000013827"/>
    </source>
</evidence>
<evidence type="ECO:0000256" key="2">
    <source>
        <dbReference type="ARBA" id="ARBA00022692"/>
    </source>
</evidence>
<reference evidence="7" key="1">
    <citation type="journal article" date="2013" name="Nature">
        <title>Pan genome of the phytoplankton Emiliania underpins its global distribution.</title>
        <authorList>
            <person name="Read B.A."/>
            <person name="Kegel J."/>
            <person name="Klute M.J."/>
            <person name="Kuo A."/>
            <person name="Lefebvre S.C."/>
            <person name="Maumus F."/>
            <person name="Mayer C."/>
            <person name="Miller J."/>
            <person name="Monier A."/>
            <person name="Salamov A."/>
            <person name="Young J."/>
            <person name="Aguilar M."/>
            <person name="Claverie J.M."/>
            <person name="Frickenhaus S."/>
            <person name="Gonzalez K."/>
            <person name="Herman E.K."/>
            <person name="Lin Y.C."/>
            <person name="Napier J."/>
            <person name="Ogata H."/>
            <person name="Sarno A.F."/>
            <person name="Shmutz J."/>
            <person name="Schroeder D."/>
            <person name="de Vargas C."/>
            <person name="Verret F."/>
            <person name="von Dassow P."/>
            <person name="Valentin K."/>
            <person name="Van de Peer Y."/>
            <person name="Wheeler G."/>
            <person name="Dacks J.B."/>
            <person name="Delwiche C.F."/>
            <person name="Dyhrman S.T."/>
            <person name="Glockner G."/>
            <person name="John U."/>
            <person name="Richards T."/>
            <person name="Worden A.Z."/>
            <person name="Zhang X."/>
            <person name="Grigoriev I.V."/>
            <person name="Allen A.E."/>
            <person name="Bidle K."/>
            <person name="Borodovsky M."/>
            <person name="Bowler C."/>
            <person name="Brownlee C."/>
            <person name="Cock J.M."/>
            <person name="Elias M."/>
            <person name="Gladyshev V.N."/>
            <person name="Groth M."/>
            <person name="Guda C."/>
            <person name="Hadaegh A."/>
            <person name="Iglesias-Rodriguez M.D."/>
            <person name="Jenkins J."/>
            <person name="Jones B.M."/>
            <person name="Lawson T."/>
            <person name="Leese F."/>
            <person name="Lindquist E."/>
            <person name="Lobanov A."/>
            <person name="Lomsadze A."/>
            <person name="Malik S.B."/>
            <person name="Marsh M.E."/>
            <person name="Mackinder L."/>
            <person name="Mock T."/>
            <person name="Mueller-Roeber B."/>
            <person name="Pagarete A."/>
            <person name="Parker M."/>
            <person name="Probert I."/>
            <person name="Quesneville H."/>
            <person name="Raines C."/>
            <person name="Rensing S.A."/>
            <person name="Riano-Pachon D.M."/>
            <person name="Richier S."/>
            <person name="Rokitta S."/>
            <person name="Shiraiwa Y."/>
            <person name="Soanes D.M."/>
            <person name="van der Giezen M."/>
            <person name="Wahlund T.M."/>
            <person name="Williams B."/>
            <person name="Wilson W."/>
            <person name="Wolfe G."/>
            <person name="Wurch L.L."/>
        </authorList>
    </citation>
    <scope>NUCLEOTIDE SEQUENCE</scope>
</reference>